<name>A0AAP2Z446_9EURY</name>
<dbReference type="EMBL" id="JAOPKA010000024">
    <property type="protein sequence ID" value="MCU4744223.1"/>
    <property type="molecule type" value="Genomic_DNA"/>
</dbReference>
<evidence type="ECO:0000313" key="2">
    <source>
        <dbReference type="Proteomes" id="UP001321018"/>
    </source>
</evidence>
<evidence type="ECO:0000313" key="1">
    <source>
        <dbReference type="EMBL" id="MCU4744223.1"/>
    </source>
</evidence>
<dbReference type="RefSeq" id="WP_425494349.1">
    <property type="nucleotide sequence ID" value="NZ_JAOPKA010000024.1"/>
</dbReference>
<comment type="caution">
    <text evidence="1">The sequence shown here is derived from an EMBL/GenBank/DDBJ whole genome shotgun (WGS) entry which is preliminary data.</text>
</comment>
<dbReference type="AlphaFoldDB" id="A0AAP2Z446"/>
<accession>A0AAP2Z446</accession>
<dbReference type="InterPro" id="IPR027417">
    <property type="entry name" value="P-loop_NTPase"/>
</dbReference>
<proteinExistence type="predicted"/>
<gene>
    <name evidence="1" type="ORF">OB960_22870</name>
</gene>
<dbReference type="SUPFAM" id="SSF52540">
    <property type="entry name" value="P-loop containing nucleoside triphosphate hydrolases"/>
    <property type="match status" value="1"/>
</dbReference>
<reference evidence="1" key="1">
    <citation type="submission" date="2022-09" db="EMBL/GenBank/DDBJ databases">
        <title>Enrichment on poylsaccharides allowed isolation of novel metabolic and taxonomic groups of Haloarchaea.</title>
        <authorList>
            <person name="Sorokin D.Y."/>
            <person name="Elcheninov A.G."/>
            <person name="Khizhniak T.V."/>
            <person name="Kolganova T.V."/>
            <person name="Kublanov I.V."/>
        </authorList>
    </citation>
    <scope>NUCLEOTIDE SEQUENCE</scope>
    <source>
        <strain evidence="1">AArc-xg1-1</strain>
    </source>
</reference>
<protein>
    <submittedName>
        <fullName evidence="1">DUF499 domain-containing protein</fullName>
    </submittedName>
</protein>
<sequence length="1068" mass="120047">MSEVDTLSKTLEDTVTLSRELREDGQIDGQVKLYNVDDENEFESDAELFFDRTLMTQGLREALSILRDSLTGDDPRGTHILYGPYGSGKSHQMVALYHCFDDPVAAGSWATEEIEEFESSLPESAVPITVAMQNEQYEYLWEPFFEALDYDPGTYESGGYPDMQTIQDAVGDDTVAFFVDELEDWFDTLQGDRKSANKAFLQSLLESTALSDLELYTIVSVLREGSEVHDILNREQAVEVNMNNQVDKREVLHHRLIEDTDESAAREIVNGYFDAYDQSDHVAIPDDLLSEMHDLYPFHPVLLDALETRYYADEGNQNTRGMIYLFSKVLLEMQDQTNLITHGDIDGIEFEGELSKINYERLNAATGDIKNRVNEDDVPHGRRILNTILLYSLKPSEGEGAEVSEIVMGAYQTGDLVSDVVLNLERLHGVAWHLHKLNGKYAIRDRQNPNALIRNAAVDVSERSAKAETADFITDIFGSNASPVGFRTDDIRDVPDDRDIKVVVKDDQWTQEEVERVITNDSRGREWRNTLVFVQPSGDKAIESGTRYIDKARYIEGARQVLADESLDDEIRESIQSMKDQEVSELREELQLLYGEVLDGDNLLQEFDLVAPMDLDVYVSDGPELDASNIADSAAADPFDLQSHVWPIVSDLMERRGEISIEDVYEQFLRDPELPIPGSANDVLNATVEALEGKPVLARDSGGFRDDLSGSSLDTVLVRKEDVDVWGVDDVEQELRQRFGSGTTVLDIGDFELELVEDGEIWLDGDSHDVVMRAIGRLNREDQYVVVRGNEILDKPQSDATLRDVGSATTVGGSYLAERIEEAIEAEGYANLETIIGEIRADESVFLPPDETETAAREAVNEFLIDEYVLEAGGRYLDALGDRNPMTVKIVPTVSDRIGKQIIDYIDDLDTGDQFTVSKVADRFDSTVTEDMVQTFLLQNLGREEDPVYVVGPTGSEKASDWVPGYPFRIPDVGSETWRFEYNGDDVAAMRRKWRRDHQTGTVEYGDVTFMLPDREGVPGALQGTADIERSQVSLTLRSEQDYTKVQDLLERMPDEASSLKVEISFQK</sequence>
<dbReference type="Proteomes" id="UP001321018">
    <property type="component" value="Unassembled WGS sequence"/>
</dbReference>
<organism evidence="1 2">
    <name type="scientific">Natronoglomus mannanivorans</name>
    <dbReference type="NCBI Taxonomy" id="2979990"/>
    <lineage>
        <taxon>Archaea</taxon>
        <taxon>Methanobacteriati</taxon>
        <taxon>Methanobacteriota</taxon>
        <taxon>Stenosarchaea group</taxon>
        <taxon>Halobacteria</taxon>
        <taxon>Halobacteriales</taxon>
        <taxon>Natrialbaceae</taxon>
        <taxon>Natronoglomus</taxon>
    </lineage>
</organism>